<gene>
    <name evidence="1" type="ORF">DEM25_015985</name>
</gene>
<dbReference type="Proteomes" id="UP000246132">
    <property type="component" value="Unassembled WGS sequence"/>
</dbReference>
<dbReference type="EMBL" id="QFWV02000008">
    <property type="protein sequence ID" value="RKF06045.1"/>
    <property type="molecule type" value="Genomic_DNA"/>
</dbReference>
<name>A0A3A8A772_9HYPH</name>
<accession>A0A3A8A772</accession>
<evidence type="ECO:0000313" key="2">
    <source>
        <dbReference type="Proteomes" id="UP000246132"/>
    </source>
</evidence>
<proteinExistence type="predicted"/>
<comment type="caution">
    <text evidence="1">The sequence shown here is derived from an EMBL/GenBank/DDBJ whole genome shotgun (WGS) entry which is preliminary data.</text>
</comment>
<reference evidence="1 2" key="1">
    <citation type="journal article" date="2018" name="Int. J. Syst. Bacteriol.">
        <title>Oceaniradius stylonemae gen. nov., sp. nov., isolated from a red alga, Stylonema cornu-cervi.</title>
        <authorList>
            <person name="Jeong S."/>
        </authorList>
    </citation>
    <scope>NUCLEOTIDE SEQUENCE [LARGE SCALE GENOMIC DNA]</scope>
    <source>
        <strain evidence="1 2">StC1</strain>
    </source>
</reference>
<dbReference type="AlphaFoldDB" id="A0A3A8A772"/>
<evidence type="ECO:0000313" key="1">
    <source>
        <dbReference type="EMBL" id="RKF06045.1"/>
    </source>
</evidence>
<sequence>MAQAQDQDMIETFDPDVTIGYIEETIARSNCTPICGNPVCCIAMELRFAKHVGEGDVQELEARISRIAPSMSAFLQAADDDPSLFEEVELTPIVDLEEFAEAEASLMNSAQSIGVDMECSTCCFQCGSKVCCGGCWTF</sequence>
<protein>
    <submittedName>
        <fullName evidence="1">Uncharacterized protein</fullName>
    </submittedName>
</protein>
<keyword evidence="2" id="KW-1185">Reference proteome</keyword>
<organism evidence="1 2">
    <name type="scientific">Oceaniradius stylonematis</name>
    <dbReference type="NCBI Taxonomy" id="2184161"/>
    <lineage>
        <taxon>Bacteria</taxon>
        <taxon>Pseudomonadati</taxon>
        <taxon>Pseudomonadota</taxon>
        <taxon>Alphaproteobacteria</taxon>
        <taxon>Hyphomicrobiales</taxon>
        <taxon>Ahrensiaceae</taxon>
        <taxon>Oceaniradius</taxon>
    </lineage>
</organism>